<evidence type="ECO:0000313" key="2">
    <source>
        <dbReference type="Proteomes" id="UP001589810"/>
    </source>
</evidence>
<dbReference type="Proteomes" id="UP001589810">
    <property type="component" value="Unassembled WGS sequence"/>
</dbReference>
<name>A0ABV6MHU6_9PSEU</name>
<dbReference type="EMBL" id="JBHLUD010000001">
    <property type="protein sequence ID" value="MFC0539869.1"/>
    <property type="molecule type" value="Genomic_DNA"/>
</dbReference>
<protein>
    <submittedName>
        <fullName evidence="1">Uncharacterized protein</fullName>
    </submittedName>
</protein>
<sequence>MAMREFLYLDARLVDQFLAQAEGGIYDEEREKSLYGRDGGFTAGASAGPVRADFKRNRTGSDETERVLKQTPESRYNRLHQYLDETEDIIAIDDHSQFADIQVRSIVAVECYVDVPVFNRAIQGADELTPLFELIQDFSPEQYDPKAAQALETMKRLNAMTGGSLVATGEVGEGHLKFAFKLDRGNLRAQLDALEGEAVVVGKVEKKWPQGKSYPLLTLPGLNLLNREARRKMEAESTNKAAAPGVADHSLEGPAATLSAIAIFR</sequence>
<dbReference type="RefSeq" id="WP_379793699.1">
    <property type="nucleotide sequence ID" value="NZ_JBHLUD010000001.1"/>
</dbReference>
<proteinExistence type="predicted"/>
<accession>A0ABV6MHU6</accession>
<reference evidence="1 2" key="1">
    <citation type="submission" date="2024-09" db="EMBL/GenBank/DDBJ databases">
        <authorList>
            <person name="Sun Q."/>
            <person name="Mori K."/>
        </authorList>
    </citation>
    <scope>NUCLEOTIDE SEQUENCE [LARGE SCALE GENOMIC DNA]</scope>
    <source>
        <strain evidence="1 2">TBRC 1432</strain>
    </source>
</reference>
<dbReference type="InterPro" id="IPR045633">
    <property type="entry name" value="DUF6414"/>
</dbReference>
<comment type="caution">
    <text evidence="1">The sequence shown here is derived from an EMBL/GenBank/DDBJ whole genome shotgun (WGS) entry which is preliminary data.</text>
</comment>
<evidence type="ECO:0000313" key="1">
    <source>
        <dbReference type="EMBL" id="MFC0539869.1"/>
    </source>
</evidence>
<dbReference type="Pfam" id="PF19952">
    <property type="entry name" value="DUF6414"/>
    <property type="match status" value="1"/>
</dbReference>
<keyword evidence="2" id="KW-1185">Reference proteome</keyword>
<organism evidence="1 2">
    <name type="scientific">Kutzneria chonburiensis</name>
    <dbReference type="NCBI Taxonomy" id="1483604"/>
    <lineage>
        <taxon>Bacteria</taxon>
        <taxon>Bacillati</taxon>
        <taxon>Actinomycetota</taxon>
        <taxon>Actinomycetes</taxon>
        <taxon>Pseudonocardiales</taxon>
        <taxon>Pseudonocardiaceae</taxon>
        <taxon>Kutzneria</taxon>
    </lineage>
</organism>
<gene>
    <name evidence="1" type="ORF">ACFFH7_00150</name>
</gene>